<proteinExistence type="predicted"/>
<protein>
    <submittedName>
        <fullName evidence="2">Alkylated DNA repair dioxygenase AlkB</fullName>
    </submittedName>
</protein>
<keyword evidence="3" id="KW-1185">Reference proteome</keyword>
<dbReference type="SUPFAM" id="SSF51197">
    <property type="entry name" value="Clavaminate synthase-like"/>
    <property type="match status" value="1"/>
</dbReference>
<organism evidence="2 3">
    <name type="scientific">Nocardioides daedukensis</name>
    <dbReference type="NCBI Taxonomy" id="634462"/>
    <lineage>
        <taxon>Bacteria</taxon>
        <taxon>Bacillati</taxon>
        <taxon>Actinomycetota</taxon>
        <taxon>Actinomycetes</taxon>
        <taxon>Propionibacteriales</taxon>
        <taxon>Nocardioidaceae</taxon>
        <taxon>Nocardioides</taxon>
    </lineage>
</organism>
<dbReference type="InterPro" id="IPR037151">
    <property type="entry name" value="AlkB-like_sf"/>
</dbReference>
<dbReference type="RefSeq" id="WP_179503024.1">
    <property type="nucleotide sequence ID" value="NZ_JACCAA010000001.1"/>
</dbReference>
<dbReference type="InterPro" id="IPR032854">
    <property type="entry name" value="ALKBH3"/>
</dbReference>
<dbReference type="Proteomes" id="UP000540656">
    <property type="component" value="Unassembled WGS sequence"/>
</dbReference>
<dbReference type="InterPro" id="IPR005123">
    <property type="entry name" value="Oxoglu/Fe-dep_dioxygenase_dom"/>
</dbReference>
<dbReference type="Gene3D" id="2.60.120.590">
    <property type="entry name" value="Alpha-ketoglutarate-dependent dioxygenase AlkB-like"/>
    <property type="match status" value="1"/>
</dbReference>
<feature type="domain" description="Fe2OG dioxygenase" evidence="1">
    <location>
        <begin position="110"/>
        <end position="207"/>
    </location>
</feature>
<keyword evidence="2" id="KW-0560">Oxidoreductase</keyword>
<reference evidence="2 3" key="1">
    <citation type="submission" date="2020-07" db="EMBL/GenBank/DDBJ databases">
        <title>Sequencing the genomes of 1000 actinobacteria strains.</title>
        <authorList>
            <person name="Klenk H.-P."/>
        </authorList>
    </citation>
    <scope>NUCLEOTIDE SEQUENCE [LARGE SCALE GENOMIC DNA]</scope>
    <source>
        <strain evidence="2 3">DSM 23819</strain>
    </source>
</reference>
<keyword evidence="2" id="KW-0223">Dioxygenase</keyword>
<gene>
    <name evidence="2" type="ORF">BJ980_002964</name>
</gene>
<name>A0A7Y9URQ8_9ACTN</name>
<dbReference type="GO" id="GO:0006307">
    <property type="term" value="P:DNA alkylation repair"/>
    <property type="evidence" value="ECO:0007669"/>
    <property type="project" value="InterPro"/>
</dbReference>
<dbReference type="EMBL" id="JACCAA010000001">
    <property type="protein sequence ID" value="NYG60041.1"/>
    <property type="molecule type" value="Genomic_DNA"/>
</dbReference>
<sequence length="209" mass="23027">MSVQFQASLFDAAQTTTPALTGLASTRRTPLSAGAWIDIRPNWVSGADDVFAALVDDVPWRAEQRQMWDKVVDVPRLVHTYMPGDPLPHALLDDARDALSDHYADELGEPFVSAGCCYYRDGRDSVAWHGDDLGRGRHQDTMVAIVSFGDPRRLQLRPRGGGTSVSFTMGHGDLLVMGGSCQRTWEHAVPKTAHAGPRISVQFRPRNVF</sequence>
<dbReference type="PANTHER" id="PTHR31212:SF4">
    <property type="entry name" value="ALPHA-KETOGLUTARATE-DEPENDENT DIOXYGENASE ALKB HOMOLOG 3"/>
    <property type="match status" value="1"/>
</dbReference>
<dbReference type="PANTHER" id="PTHR31212">
    <property type="entry name" value="ALPHA-KETOGLUTARATE-DEPENDENT DIOXYGENASE ALKB HOMOLOG 3"/>
    <property type="match status" value="1"/>
</dbReference>
<dbReference type="GO" id="GO:0051213">
    <property type="term" value="F:dioxygenase activity"/>
    <property type="evidence" value="ECO:0007669"/>
    <property type="project" value="UniProtKB-KW"/>
</dbReference>
<dbReference type="PROSITE" id="PS51471">
    <property type="entry name" value="FE2OG_OXY"/>
    <property type="match status" value="1"/>
</dbReference>
<dbReference type="InterPro" id="IPR027450">
    <property type="entry name" value="AlkB-like"/>
</dbReference>
<dbReference type="FunFam" id="2.60.120.590:FF:000011">
    <property type="entry name" value="Alpha-ketoglutarate-dependent dioxygenase AlkB"/>
    <property type="match status" value="1"/>
</dbReference>
<evidence type="ECO:0000313" key="3">
    <source>
        <dbReference type="Proteomes" id="UP000540656"/>
    </source>
</evidence>
<evidence type="ECO:0000259" key="1">
    <source>
        <dbReference type="PROSITE" id="PS51471"/>
    </source>
</evidence>
<dbReference type="Pfam" id="PF13532">
    <property type="entry name" value="2OG-FeII_Oxy_2"/>
    <property type="match status" value="1"/>
</dbReference>
<accession>A0A7Y9URQ8</accession>
<comment type="caution">
    <text evidence="2">The sequence shown here is derived from an EMBL/GenBank/DDBJ whole genome shotgun (WGS) entry which is preliminary data.</text>
</comment>
<evidence type="ECO:0000313" key="2">
    <source>
        <dbReference type="EMBL" id="NYG60041.1"/>
    </source>
</evidence>
<dbReference type="AlphaFoldDB" id="A0A7Y9URQ8"/>